<sequence length="196" mass="20121">MRVSREQAAANRERVVKLAAQLYRERGFAGIGVADIMKSAGLTHGGFSGQFGSKEGLMAAACSEALAQSAAYWDALTAADPQRGLAELISHYLSPAHRDAAGQGCAIAALGPELARAAPAVRSAVTSGIQAMLDKLTQALPAGADPALAMQLYASLIGTLMLARAVDAPELSQALLEQNRAALLAQIAALAPDSQA</sequence>
<feature type="DNA-binding region" description="H-T-H motif" evidence="4">
    <location>
        <begin position="32"/>
        <end position="51"/>
    </location>
</feature>
<accession>A0A1K2H635</accession>
<evidence type="ECO:0000313" key="7">
    <source>
        <dbReference type="Proteomes" id="UP000186513"/>
    </source>
</evidence>
<keyword evidence="2 4" id="KW-0238">DNA-binding</keyword>
<dbReference type="Proteomes" id="UP000186513">
    <property type="component" value="Unassembled WGS sequence"/>
</dbReference>
<dbReference type="OrthoDB" id="9798857at2"/>
<dbReference type="PANTHER" id="PTHR47506:SF7">
    <property type="entry name" value="TRANSCRIPTIONAL REGULATORY PROTEIN"/>
    <property type="match status" value="1"/>
</dbReference>
<proteinExistence type="predicted"/>
<keyword evidence="7" id="KW-1185">Reference proteome</keyword>
<evidence type="ECO:0000256" key="1">
    <source>
        <dbReference type="ARBA" id="ARBA00023015"/>
    </source>
</evidence>
<reference evidence="6 7" key="1">
    <citation type="submission" date="2016-11" db="EMBL/GenBank/DDBJ databases">
        <authorList>
            <person name="Jaros S."/>
            <person name="Januszkiewicz K."/>
            <person name="Wedrychowicz H."/>
        </authorList>
    </citation>
    <scope>NUCLEOTIDE SEQUENCE [LARGE SCALE GENOMIC DNA]</scope>
    <source>
        <strain evidence="6 7">DSM 18899</strain>
    </source>
</reference>
<evidence type="ECO:0000256" key="4">
    <source>
        <dbReference type="PROSITE-ProRule" id="PRU00335"/>
    </source>
</evidence>
<dbReference type="EMBL" id="FPKR01000001">
    <property type="protein sequence ID" value="SFZ71055.1"/>
    <property type="molecule type" value="Genomic_DNA"/>
</dbReference>
<dbReference type="GO" id="GO:0003677">
    <property type="term" value="F:DNA binding"/>
    <property type="evidence" value="ECO:0007669"/>
    <property type="project" value="UniProtKB-UniRule"/>
</dbReference>
<dbReference type="SUPFAM" id="SSF48498">
    <property type="entry name" value="Tetracyclin repressor-like, C-terminal domain"/>
    <property type="match status" value="1"/>
</dbReference>
<keyword evidence="1" id="KW-0805">Transcription regulation</keyword>
<name>A0A1K2H635_9NEIS</name>
<gene>
    <name evidence="6" type="ORF">SAMN02745887_00391</name>
</gene>
<evidence type="ECO:0000256" key="3">
    <source>
        <dbReference type="ARBA" id="ARBA00023163"/>
    </source>
</evidence>
<dbReference type="InterPro" id="IPR001647">
    <property type="entry name" value="HTH_TetR"/>
</dbReference>
<dbReference type="Pfam" id="PF00440">
    <property type="entry name" value="TetR_N"/>
    <property type="match status" value="1"/>
</dbReference>
<dbReference type="AlphaFoldDB" id="A0A1K2H635"/>
<evidence type="ECO:0000259" key="5">
    <source>
        <dbReference type="PROSITE" id="PS50977"/>
    </source>
</evidence>
<evidence type="ECO:0000313" key="6">
    <source>
        <dbReference type="EMBL" id="SFZ71055.1"/>
    </source>
</evidence>
<dbReference type="STRING" id="1121279.SAMN02745887_00391"/>
<dbReference type="RefSeq" id="WP_072426915.1">
    <property type="nucleotide sequence ID" value="NZ_FPKR01000001.1"/>
</dbReference>
<dbReference type="Gene3D" id="1.10.357.10">
    <property type="entry name" value="Tetracycline Repressor, domain 2"/>
    <property type="match status" value="1"/>
</dbReference>
<dbReference type="PRINTS" id="PR00455">
    <property type="entry name" value="HTHTETR"/>
</dbReference>
<dbReference type="PANTHER" id="PTHR47506">
    <property type="entry name" value="TRANSCRIPTIONAL REGULATORY PROTEIN"/>
    <property type="match status" value="1"/>
</dbReference>
<protein>
    <submittedName>
        <fullName evidence="6">Transcriptional regulator, TetR family</fullName>
    </submittedName>
</protein>
<evidence type="ECO:0000256" key="2">
    <source>
        <dbReference type="ARBA" id="ARBA00023125"/>
    </source>
</evidence>
<feature type="domain" description="HTH tetR-type" evidence="5">
    <location>
        <begin position="9"/>
        <end position="69"/>
    </location>
</feature>
<keyword evidence="3" id="KW-0804">Transcription</keyword>
<organism evidence="6 7">
    <name type="scientific">Chitinimonas taiwanensis DSM 18899</name>
    <dbReference type="NCBI Taxonomy" id="1121279"/>
    <lineage>
        <taxon>Bacteria</taxon>
        <taxon>Pseudomonadati</taxon>
        <taxon>Pseudomonadota</taxon>
        <taxon>Betaproteobacteria</taxon>
        <taxon>Neisseriales</taxon>
        <taxon>Chitinibacteraceae</taxon>
        <taxon>Chitinimonas</taxon>
    </lineage>
</organism>
<dbReference type="SUPFAM" id="SSF46689">
    <property type="entry name" value="Homeodomain-like"/>
    <property type="match status" value="1"/>
</dbReference>
<dbReference type="InterPro" id="IPR009057">
    <property type="entry name" value="Homeodomain-like_sf"/>
</dbReference>
<dbReference type="PROSITE" id="PS50977">
    <property type="entry name" value="HTH_TETR_2"/>
    <property type="match status" value="1"/>
</dbReference>
<dbReference type="InterPro" id="IPR036271">
    <property type="entry name" value="Tet_transcr_reg_TetR-rel_C_sf"/>
</dbReference>
<dbReference type="Gene3D" id="1.10.10.60">
    <property type="entry name" value="Homeodomain-like"/>
    <property type="match status" value="1"/>
</dbReference>